<sequence>MFSRLSRIATFALAVPLAGCLDVPHPFSDPGAEARKLALSPPPARLDVPVPPESLLDNARAGTWAQAMTRALLDQGVPAVAQPVRPGDWWLKMSAVSTGGQIVPRYAVMTPQGKLRGTQDGDPIAAQAWSEGTTTVLDGSARQVAPALVSMLTGIQADMMNHDPHSLMHRPAKIYFKGVSGAPGDGNHSLANAFVNSIRDPQDILQNSAKSADYTVYTTVRMSPAPQGANANPQQHIEIVWHVADPHGTEAGAATQLHDVDAHSLDGAWGETADAAAQEAAAGVRQIITNYSGRANAPLPPSGAPRPAAPSAG</sequence>
<proteinExistence type="predicted"/>
<name>A0A0D6MGT8_9PROT</name>
<evidence type="ECO:0000313" key="2">
    <source>
        <dbReference type="EMBL" id="GAN52844.1"/>
    </source>
</evidence>
<dbReference type="STRING" id="1231623.Tasa_003_022"/>
<dbReference type="EMBL" id="BALE01000003">
    <property type="protein sequence ID" value="GAN52844.1"/>
    <property type="molecule type" value="Genomic_DNA"/>
</dbReference>
<evidence type="ECO:0000313" key="3">
    <source>
        <dbReference type="Proteomes" id="UP000032679"/>
    </source>
</evidence>
<dbReference type="AlphaFoldDB" id="A0A0D6MGT8"/>
<feature type="compositionally biased region" description="Pro residues" evidence="1">
    <location>
        <begin position="298"/>
        <end position="313"/>
    </location>
</feature>
<evidence type="ECO:0000256" key="1">
    <source>
        <dbReference type="SAM" id="MobiDB-lite"/>
    </source>
</evidence>
<accession>A0A0D6MGT8</accession>
<reference evidence="2 3" key="1">
    <citation type="submission" date="2012-10" db="EMBL/GenBank/DDBJ databases">
        <title>Genome sequencing of Tanticharoenia sakaeratensis NBRC 103193.</title>
        <authorList>
            <person name="Azuma Y."/>
            <person name="Hadano H."/>
            <person name="Hirakawa H."/>
            <person name="Matsushita K."/>
        </authorList>
    </citation>
    <scope>NUCLEOTIDE SEQUENCE [LARGE SCALE GENOMIC DNA]</scope>
    <source>
        <strain evidence="2 3">NBRC 103193</strain>
    </source>
</reference>
<evidence type="ECO:0008006" key="4">
    <source>
        <dbReference type="Google" id="ProtNLM"/>
    </source>
</evidence>
<gene>
    <name evidence="2" type="ORF">Tasa_003_022</name>
</gene>
<keyword evidence="3" id="KW-1185">Reference proteome</keyword>
<feature type="region of interest" description="Disordered" evidence="1">
    <location>
        <begin position="293"/>
        <end position="313"/>
    </location>
</feature>
<organism evidence="2 3">
    <name type="scientific">Tanticharoenia sakaeratensis NBRC 103193</name>
    <dbReference type="NCBI Taxonomy" id="1231623"/>
    <lineage>
        <taxon>Bacteria</taxon>
        <taxon>Pseudomonadati</taxon>
        <taxon>Pseudomonadota</taxon>
        <taxon>Alphaproteobacteria</taxon>
        <taxon>Acetobacterales</taxon>
        <taxon>Acetobacteraceae</taxon>
        <taxon>Tanticharoenia</taxon>
    </lineage>
</organism>
<comment type="caution">
    <text evidence="2">The sequence shown here is derived from an EMBL/GenBank/DDBJ whole genome shotgun (WGS) entry which is preliminary data.</text>
</comment>
<protein>
    <recommendedName>
        <fullName evidence="4">Lipoprotein</fullName>
    </recommendedName>
</protein>
<dbReference type="Proteomes" id="UP000032679">
    <property type="component" value="Unassembled WGS sequence"/>
</dbReference>